<keyword evidence="3" id="KW-0804">Transcription</keyword>
<dbReference type="GO" id="GO:0008270">
    <property type="term" value="F:zinc ion binding"/>
    <property type="evidence" value="ECO:0007669"/>
    <property type="project" value="InterPro"/>
</dbReference>
<dbReference type="PROSITE" id="PS50048">
    <property type="entry name" value="ZN2_CY6_FUNGAL_2"/>
    <property type="match status" value="1"/>
</dbReference>
<dbReference type="EMBL" id="HG937694">
    <property type="protein sequence ID" value="CDP38141.1"/>
    <property type="molecule type" value="Genomic_DNA"/>
</dbReference>
<keyword evidence="4" id="KW-0539">Nucleus</keyword>
<name>A0A060TG49_BLAAD</name>
<dbReference type="SMART" id="SM00066">
    <property type="entry name" value="GAL4"/>
    <property type="match status" value="1"/>
</dbReference>
<protein>
    <submittedName>
        <fullName evidence="7">ARAD1D27962p</fullName>
    </submittedName>
</protein>
<evidence type="ECO:0000256" key="2">
    <source>
        <dbReference type="ARBA" id="ARBA00023015"/>
    </source>
</evidence>
<feature type="region of interest" description="Disordered" evidence="5">
    <location>
        <begin position="122"/>
        <end position="160"/>
    </location>
</feature>
<dbReference type="PROSITE" id="PS00463">
    <property type="entry name" value="ZN2_CY6_FUNGAL_1"/>
    <property type="match status" value="1"/>
</dbReference>
<organism evidence="7">
    <name type="scientific">Blastobotrys adeninivorans</name>
    <name type="common">Yeast</name>
    <name type="synonym">Arxula adeninivorans</name>
    <dbReference type="NCBI Taxonomy" id="409370"/>
    <lineage>
        <taxon>Eukaryota</taxon>
        <taxon>Fungi</taxon>
        <taxon>Dikarya</taxon>
        <taxon>Ascomycota</taxon>
        <taxon>Saccharomycotina</taxon>
        <taxon>Dipodascomycetes</taxon>
        <taxon>Dipodascales</taxon>
        <taxon>Trichomonascaceae</taxon>
        <taxon>Blastobotrys</taxon>
    </lineage>
</organism>
<dbReference type="PANTHER" id="PTHR47424:SF6">
    <property type="entry name" value="PROLINE UTILIZATION TRANS-ACTIVATOR"/>
    <property type="match status" value="1"/>
</dbReference>
<dbReference type="GO" id="GO:0006351">
    <property type="term" value="P:DNA-templated transcription"/>
    <property type="evidence" value="ECO:0007669"/>
    <property type="project" value="InterPro"/>
</dbReference>
<evidence type="ECO:0000256" key="3">
    <source>
        <dbReference type="ARBA" id="ARBA00023163"/>
    </source>
</evidence>
<dbReference type="SMART" id="SM00906">
    <property type="entry name" value="Fungal_trans"/>
    <property type="match status" value="1"/>
</dbReference>
<dbReference type="CDD" id="cd12148">
    <property type="entry name" value="fungal_TF_MHR"/>
    <property type="match status" value="1"/>
</dbReference>
<evidence type="ECO:0000313" key="7">
    <source>
        <dbReference type="EMBL" id="CDP38141.1"/>
    </source>
</evidence>
<evidence type="ECO:0000256" key="4">
    <source>
        <dbReference type="ARBA" id="ARBA00023242"/>
    </source>
</evidence>
<feature type="compositionally biased region" description="Basic and acidic residues" evidence="5">
    <location>
        <begin position="1"/>
        <end position="24"/>
    </location>
</feature>
<dbReference type="AlphaFoldDB" id="A0A060TG49"/>
<dbReference type="Pfam" id="PF00172">
    <property type="entry name" value="Zn_clus"/>
    <property type="match status" value="1"/>
</dbReference>
<reference evidence="7" key="2">
    <citation type="submission" date="2014-06" db="EMBL/GenBank/DDBJ databases">
        <title>The complete genome of Blastobotrys (Arxula) adeninivorans LS3 - a yeast of biotechnological interest.</title>
        <authorList>
            <person name="Kunze G."/>
            <person name="Gaillardin C."/>
            <person name="Czernicka M."/>
            <person name="Durrens P."/>
            <person name="Martin T."/>
            <person name="Boer E."/>
            <person name="Gabaldon T."/>
            <person name="Cruz J."/>
            <person name="Talla E."/>
            <person name="Marck C."/>
            <person name="Goffeau A."/>
            <person name="Barbe V."/>
            <person name="Baret P."/>
            <person name="Baronian K."/>
            <person name="Beier S."/>
            <person name="Bleykasten C."/>
            <person name="Bode R."/>
            <person name="Casaregola S."/>
            <person name="Despons L."/>
            <person name="Fairhead C."/>
            <person name="Giersberg M."/>
            <person name="Gierski P."/>
            <person name="Hahnel U."/>
            <person name="Hartmann A."/>
            <person name="Jankowska D."/>
            <person name="Jubin C."/>
            <person name="Jung P."/>
            <person name="Lafontaine I."/>
            <person name="Leh-Louis V."/>
            <person name="Lemaire M."/>
            <person name="Marcet-Houben M."/>
            <person name="Mascher M."/>
            <person name="Morel G."/>
            <person name="Richard G.-F."/>
            <person name="Riechen J."/>
            <person name="Sacerdot C."/>
            <person name="Sarkar A."/>
            <person name="Savel G."/>
            <person name="Schacherer J."/>
            <person name="Sherman D."/>
            <person name="Straub M.-L."/>
            <person name="Stein N."/>
            <person name="Thierry A."/>
            <person name="Trautwein-Schult A."/>
            <person name="Westhof E."/>
            <person name="Worch S."/>
            <person name="Dujon B."/>
            <person name="Souciet J.-L."/>
            <person name="Wincker P."/>
            <person name="Scholz U."/>
            <person name="Neuveglise N."/>
        </authorList>
    </citation>
    <scope>NUCLEOTIDE SEQUENCE</scope>
    <source>
        <strain evidence="7">LS3</strain>
    </source>
</reference>
<keyword evidence="2" id="KW-0805">Transcription regulation</keyword>
<dbReference type="Pfam" id="PF04082">
    <property type="entry name" value="Fungal_trans"/>
    <property type="match status" value="1"/>
</dbReference>
<dbReference type="PANTHER" id="PTHR47424">
    <property type="entry name" value="REGULATORY PROTEIN GAL4"/>
    <property type="match status" value="1"/>
</dbReference>
<accession>A0A060TG49</accession>
<dbReference type="InterPro" id="IPR051127">
    <property type="entry name" value="Fungal_SecMet_Regulators"/>
</dbReference>
<dbReference type="SUPFAM" id="SSF57701">
    <property type="entry name" value="Zn2/Cys6 DNA-binding domain"/>
    <property type="match status" value="1"/>
</dbReference>
<sequence>MLATRDRKELPEETTKNRRRVPFEKRKRASASCDQCKLRRVKCQRWAPEAPCDACTRGGQECVTSLPRKKRIYSSVDEARYRAVDTLLQKLFPNRSLDTAEQIYQLIKEVDDNGSTVTTLTNGKSDTHSILSDSSNTSVSRRKNAKREGQSVVHNTDGRSRYIGPSGTLFFLSQLKKLLSKTDRTSPGGNEKGESIQQAYALEKRNDIIPVPELPSPDFVNRMLSIYFESIHPDMMIFNQTQFSLEVNKLYTLTNAPAATVCAVFAVFVSVLDCQTGDFSEQRTQFWSVILKNLHLVVSGSGLRQIQCLMLLAQIFHNSNERNTTWNLIGVAVRIAYSMGLHREGAITTTDGQDEKETKRIVWWTLYCYERFLSVSLGRPSTIEDSWINIEFPKDIYPLIDGYTAAQCRIFKFVGHVCETIYHPEQEMLPSSIARNKYNDIHTWFEQLPSEITDSSRYAGQKLRAVLLLKVYYYWATTLLTRPYFMKVEQAKHDPTSGAEDFDSDDEYLRDRCYEDSVKSVRVLSQEMWLSSTFNSRSWLDVFFAYSSVCILAASMLRRTEKCEDTKADLEGCLTVFESCHLNGTMARFASVSKELSQLISEIHGTCEEVPYLQGPLNGANPNNSSGAVDVLDYGFHDFHWLYSMDTL</sequence>
<dbReference type="InterPro" id="IPR001138">
    <property type="entry name" value="Zn2Cys6_DnaBD"/>
</dbReference>
<evidence type="ECO:0000256" key="1">
    <source>
        <dbReference type="ARBA" id="ARBA00022723"/>
    </source>
</evidence>
<feature type="region of interest" description="Disordered" evidence="5">
    <location>
        <begin position="1"/>
        <end position="27"/>
    </location>
</feature>
<dbReference type="InterPro" id="IPR007219">
    <property type="entry name" value="XnlR_reg_dom"/>
</dbReference>
<proteinExistence type="predicted"/>
<dbReference type="Gene3D" id="4.10.240.10">
    <property type="entry name" value="Zn(2)-C6 fungal-type DNA-binding domain"/>
    <property type="match status" value="1"/>
</dbReference>
<reference evidence="7" key="1">
    <citation type="submission" date="2014-02" db="EMBL/GenBank/DDBJ databases">
        <authorList>
            <person name="Genoscope - CEA"/>
        </authorList>
    </citation>
    <scope>NUCLEOTIDE SEQUENCE</scope>
    <source>
        <strain evidence="7">LS3</strain>
    </source>
</reference>
<feature type="compositionally biased region" description="Polar residues" evidence="5">
    <location>
        <begin position="122"/>
        <end position="139"/>
    </location>
</feature>
<keyword evidence="1" id="KW-0479">Metal-binding</keyword>
<dbReference type="InterPro" id="IPR036864">
    <property type="entry name" value="Zn2-C6_fun-type_DNA-bd_sf"/>
</dbReference>
<dbReference type="GO" id="GO:0000981">
    <property type="term" value="F:DNA-binding transcription factor activity, RNA polymerase II-specific"/>
    <property type="evidence" value="ECO:0007669"/>
    <property type="project" value="InterPro"/>
</dbReference>
<evidence type="ECO:0000256" key="5">
    <source>
        <dbReference type="SAM" id="MobiDB-lite"/>
    </source>
</evidence>
<dbReference type="PhylomeDB" id="A0A060TG49"/>
<gene>
    <name evidence="7" type="ORF">GNLVRS02_ARAD1D27962g</name>
</gene>
<feature type="domain" description="Zn(2)-C6 fungal-type" evidence="6">
    <location>
        <begin position="32"/>
        <end position="64"/>
    </location>
</feature>
<evidence type="ECO:0000259" key="6">
    <source>
        <dbReference type="PROSITE" id="PS50048"/>
    </source>
</evidence>
<dbReference type="GO" id="GO:0003677">
    <property type="term" value="F:DNA binding"/>
    <property type="evidence" value="ECO:0007669"/>
    <property type="project" value="InterPro"/>
</dbReference>
<dbReference type="CDD" id="cd00067">
    <property type="entry name" value="GAL4"/>
    <property type="match status" value="1"/>
</dbReference>